<evidence type="ECO:0000259" key="2">
    <source>
        <dbReference type="Pfam" id="PF07331"/>
    </source>
</evidence>
<protein>
    <submittedName>
        <fullName evidence="3">Tripartite tricarboxylate transporter TctB family protein</fullName>
    </submittedName>
</protein>
<organism evidence="3 4">
    <name type="scientific">Oceanobacillus jeddahense</name>
    <dbReference type="NCBI Taxonomy" id="1462527"/>
    <lineage>
        <taxon>Bacteria</taxon>
        <taxon>Bacillati</taxon>
        <taxon>Bacillota</taxon>
        <taxon>Bacilli</taxon>
        <taxon>Bacillales</taxon>
        <taxon>Bacillaceae</taxon>
        <taxon>Oceanobacillus</taxon>
    </lineage>
</organism>
<dbReference type="Pfam" id="PF07331">
    <property type="entry name" value="TctB"/>
    <property type="match status" value="1"/>
</dbReference>
<keyword evidence="1" id="KW-0472">Membrane</keyword>
<reference evidence="3" key="1">
    <citation type="submission" date="2022-07" db="EMBL/GenBank/DDBJ databases">
        <title>FELIX.</title>
        <authorList>
            <person name="Wan K.H."/>
            <person name="Park S."/>
            <person name="Lawrence Q."/>
            <person name="Eichenberger J.P."/>
            <person name="Booth B.W."/>
            <person name="Piaggio A.J."/>
            <person name="Chandler J.C."/>
            <person name="Franklin A.B."/>
            <person name="Celniker S.E."/>
        </authorList>
    </citation>
    <scope>NUCLEOTIDE SEQUENCE</scope>
    <source>
        <strain evidence="3">QA-1986 374</strain>
    </source>
</reference>
<sequence>MLAKLHQDIFVGVFIILISVYFFIETIDFSAETAVYPRAILLIMIFFSILLLFQGVKKTRQIIKNEEVEESKEESTLTLSLLKRPSIGLLIITIYVLFINIIGFIVSTFLFFVVFLRFMGEKRIRMYVYIALAFNLFIYFLFAVQLNVQLPSGILF</sequence>
<name>A0ABY5JRV5_9BACI</name>
<keyword evidence="1" id="KW-0812">Transmembrane</keyword>
<evidence type="ECO:0000313" key="3">
    <source>
        <dbReference type="EMBL" id="UUI03030.1"/>
    </source>
</evidence>
<gene>
    <name evidence="3" type="ORF">NP439_23865</name>
</gene>
<dbReference type="InterPro" id="IPR009936">
    <property type="entry name" value="DUF1468"/>
</dbReference>
<feature type="transmembrane region" description="Helical" evidence="1">
    <location>
        <begin position="6"/>
        <end position="24"/>
    </location>
</feature>
<dbReference type="RefSeq" id="WP_256708211.1">
    <property type="nucleotide sequence ID" value="NZ_CP101914.1"/>
</dbReference>
<feature type="transmembrane region" description="Helical" evidence="1">
    <location>
        <begin position="87"/>
        <end position="115"/>
    </location>
</feature>
<accession>A0ABY5JRV5</accession>
<dbReference type="EMBL" id="CP101914">
    <property type="protein sequence ID" value="UUI03030.1"/>
    <property type="molecule type" value="Genomic_DNA"/>
</dbReference>
<dbReference type="Proteomes" id="UP001059773">
    <property type="component" value="Chromosome"/>
</dbReference>
<feature type="transmembrane region" description="Helical" evidence="1">
    <location>
        <begin position="127"/>
        <end position="146"/>
    </location>
</feature>
<feature type="domain" description="DUF1468" evidence="2">
    <location>
        <begin position="10"/>
        <end position="151"/>
    </location>
</feature>
<evidence type="ECO:0000256" key="1">
    <source>
        <dbReference type="SAM" id="Phobius"/>
    </source>
</evidence>
<proteinExistence type="predicted"/>
<keyword evidence="4" id="KW-1185">Reference proteome</keyword>
<keyword evidence="1" id="KW-1133">Transmembrane helix</keyword>
<evidence type="ECO:0000313" key="4">
    <source>
        <dbReference type="Proteomes" id="UP001059773"/>
    </source>
</evidence>
<feature type="transmembrane region" description="Helical" evidence="1">
    <location>
        <begin position="36"/>
        <end position="56"/>
    </location>
</feature>